<reference evidence="4 5" key="1">
    <citation type="submission" date="2024-03" db="EMBL/GenBank/DDBJ databases">
        <title>Human intestinal bacterial collection.</title>
        <authorList>
            <person name="Pauvert C."/>
            <person name="Hitch T.C.A."/>
            <person name="Clavel T."/>
        </authorList>
    </citation>
    <scope>NUCLEOTIDE SEQUENCE [LARGE SCALE GENOMIC DNA]</scope>
    <source>
        <strain evidence="4 5">CLA-AA-H132</strain>
    </source>
</reference>
<evidence type="ECO:0000259" key="3">
    <source>
        <dbReference type="Pfam" id="PF13407"/>
    </source>
</evidence>
<dbReference type="InterPro" id="IPR028082">
    <property type="entry name" value="Peripla_BP_I"/>
</dbReference>
<dbReference type="Proteomes" id="UP001438008">
    <property type="component" value="Unassembled WGS sequence"/>
</dbReference>
<organism evidence="4 5">
    <name type="scientific">Laedolimicola intestinihominis</name>
    <dbReference type="NCBI Taxonomy" id="3133166"/>
    <lineage>
        <taxon>Bacteria</taxon>
        <taxon>Bacillati</taxon>
        <taxon>Bacillota</taxon>
        <taxon>Clostridia</taxon>
        <taxon>Lachnospirales</taxon>
        <taxon>Lachnospiraceae</taxon>
        <taxon>Laedolimicola</taxon>
    </lineage>
</organism>
<comment type="subcellular location">
    <subcellularLocation>
        <location evidence="1">Cell envelope</location>
    </subcellularLocation>
</comment>
<dbReference type="EMBL" id="JBBMFE010000002">
    <property type="protein sequence ID" value="MEQ2471413.1"/>
    <property type="molecule type" value="Genomic_DNA"/>
</dbReference>
<feature type="domain" description="Periplasmic binding protein" evidence="3">
    <location>
        <begin position="123"/>
        <end position="203"/>
    </location>
</feature>
<evidence type="ECO:0000313" key="4">
    <source>
        <dbReference type="EMBL" id="MEQ2471413.1"/>
    </source>
</evidence>
<dbReference type="PANTHER" id="PTHR30036">
    <property type="entry name" value="D-XYLOSE-BINDING PERIPLASMIC PROTEIN"/>
    <property type="match status" value="1"/>
</dbReference>
<evidence type="ECO:0000256" key="2">
    <source>
        <dbReference type="ARBA" id="ARBA00007639"/>
    </source>
</evidence>
<keyword evidence="5" id="KW-1185">Reference proteome</keyword>
<dbReference type="SUPFAM" id="SSF53822">
    <property type="entry name" value="Periplasmic binding protein-like I"/>
    <property type="match status" value="1"/>
</dbReference>
<proteinExistence type="inferred from homology"/>
<gene>
    <name evidence="4" type="ORF">WMO29_02705</name>
</gene>
<comment type="similarity">
    <text evidence="2">Belongs to the bacterial solute-binding protein 2 family.</text>
</comment>
<dbReference type="Pfam" id="PF13407">
    <property type="entry name" value="Peripla_BP_4"/>
    <property type="match status" value="1"/>
</dbReference>
<dbReference type="Gene3D" id="3.40.50.2300">
    <property type="match status" value="1"/>
</dbReference>
<sequence length="208" mass="22517">MWKNKKREQTEHPERGTGYSIRKQGMLLACALLGILLCGPLSGCGQEKVAEAEASEKKSEAIEQENPDAGEQISRIGLILTSRDDSENEQVQTDFENLAEALGAELHVKTPDVSAAEADEARGLEYRTFALCDVDPIEYQMLAVNELVAEDVDVIAIHANHEEALESVLSAARSVGVRVIAFEQPVTDAGCDGYAETSEEAVAVIKSE</sequence>
<dbReference type="RefSeq" id="WP_349163654.1">
    <property type="nucleotide sequence ID" value="NZ_JBBMFE010000002.1"/>
</dbReference>
<comment type="caution">
    <text evidence="4">The sequence shown here is derived from an EMBL/GenBank/DDBJ whole genome shotgun (WGS) entry which is preliminary data.</text>
</comment>
<evidence type="ECO:0000313" key="5">
    <source>
        <dbReference type="Proteomes" id="UP001438008"/>
    </source>
</evidence>
<evidence type="ECO:0000256" key="1">
    <source>
        <dbReference type="ARBA" id="ARBA00004196"/>
    </source>
</evidence>
<name>A0ABV1FFX3_9FIRM</name>
<dbReference type="PANTHER" id="PTHR30036:SF7">
    <property type="entry name" value="ABC TRANSPORTER PERIPLASMIC-BINDING PROTEIN YPHF"/>
    <property type="match status" value="1"/>
</dbReference>
<dbReference type="InterPro" id="IPR025997">
    <property type="entry name" value="SBP_2_dom"/>
</dbReference>
<accession>A0ABV1FFX3</accession>
<dbReference type="InterPro" id="IPR050555">
    <property type="entry name" value="Bact_Solute-Bind_Prot2"/>
</dbReference>
<protein>
    <submittedName>
        <fullName evidence="4">Substrate-binding domain-containing protein</fullName>
    </submittedName>
</protein>